<evidence type="ECO:0008006" key="3">
    <source>
        <dbReference type="Google" id="ProtNLM"/>
    </source>
</evidence>
<dbReference type="EMBL" id="JBHSWG010000001">
    <property type="protein sequence ID" value="MFC6760308.1"/>
    <property type="molecule type" value="Genomic_DNA"/>
</dbReference>
<reference evidence="2" key="1">
    <citation type="journal article" date="2019" name="Int. J. Syst. Evol. Microbiol.">
        <title>The Global Catalogue of Microorganisms (GCM) 10K type strain sequencing project: providing services to taxonomists for standard genome sequencing and annotation.</title>
        <authorList>
            <consortium name="The Broad Institute Genomics Platform"/>
            <consortium name="The Broad Institute Genome Sequencing Center for Infectious Disease"/>
            <person name="Wu L."/>
            <person name="Ma J."/>
        </authorList>
    </citation>
    <scope>NUCLEOTIDE SEQUENCE [LARGE SCALE GENOMIC DNA]</scope>
    <source>
        <strain evidence="2">CCUG 66188</strain>
    </source>
</reference>
<evidence type="ECO:0000313" key="1">
    <source>
        <dbReference type="EMBL" id="MFC6760308.1"/>
    </source>
</evidence>
<keyword evidence="2" id="KW-1185">Reference proteome</keyword>
<organism evidence="1 2">
    <name type="scientific">Sulfitobacter porphyrae</name>
    <dbReference type="NCBI Taxonomy" id="1246864"/>
    <lineage>
        <taxon>Bacteria</taxon>
        <taxon>Pseudomonadati</taxon>
        <taxon>Pseudomonadota</taxon>
        <taxon>Alphaproteobacteria</taxon>
        <taxon>Rhodobacterales</taxon>
        <taxon>Roseobacteraceae</taxon>
        <taxon>Sulfitobacter</taxon>
    </lineage>
</organism>
<accession>A0ABW2B407</accession>
<evidence type="ECO:0000313" key="2">
    <source>
        <dbReference type="Proteomes" id="UP001596353"/>
    </source>
</evidence>
<protein>
    <recommendedName>
        <fullName evidence="3">Dihydroorotate dehydrogenase</fullName>
    </recommendedName>
</protein>
<name>A0ABW2B407_9RHOB</name>
<dbReference type="Proteomes" id="UP001596353">
    <property type="component" value="Unassembled WGS sequence"/>
</dbReference>
<proteinExistence type="predicted"/>
<sequence length="115" mass="12412">MTKSEHDDDRALEALFARARSHPPEMPEHLLARVLDDARQLQPTRAGSLFGGWWRMLGGLPGLGGLVTATCVGFWLGVAPPDGMPDLADQILGQQVVMDETAPDLSGFGWDSEEG</sequence>
<comment type="caution">
    <text evidence="1">The sequence shown here is derived from an EMBL/GenBank/DDBJ whole genome shotgun (WGS) entry which is preliminary data.</text>
</comment>
<gene>
    <name evidence="1" type="ORF">ACFQFQ_13755</name>
</gene>